<dbReference type="InterPro" id="IPR036047">
    <property type="entry name" value="F-box-like_dom_sf"/>
</dbReference>
<dbReference type="EMBL" id="ML993592">
    <property type="protein sequence ID" value="KAF2167921.1"/>
    <property type="molecule type" value="Genomic_DNA"/>
</dbReference>
<dbReference type="Pfam" id="PF12937">
    <property type="entry name" value="F-box-like"/>
    <property type="match status" value="1"/>
</dbReference>
<organism evidence="2 3">
    <name type="scientific">Zasmidium cellare ATCC 36951</name>
    <dbReference type="NCBI Taxonomy" id="1080233"/>
    <lineage>
        <taxon>Eukaryota</taxon>
        <taxon>Fungi</taxon>
        <taxon>Dikarya</taxon>
        <taxon>Ascomycota</taxon>
        <taxon>Pezizomycotina</taxon>
        <taxon>Dothideomycetes</taxon>
        <taxon>Dothideomycetidae</taxon>
        <taxon>Mycosphaerellales</taxon>
        <taxon>Mycosphaerellaceae</taxon>
        <taxon>Zasmidium</taxon>
    </lineage>
</organism>
<dbReference type="SUPFAM" id="SSF81383">
    <property type="entry name" value="F-box domain"/>
    <property type="match status" value="1"/>
</dbReference>
<dbReference type="PROSITE" id="PS50181">
    <property type="entry name" value="FBOX"/>
    <property type="match status" value="1"/>
</dbReference>
<accession>A0A6A6CLK0</accession>
<dbReference type="InterPro" id="IPR001810">
    <property type="entry name" value="F-box_dom"/>
</dbReference>
<reference evidence="2" key="1">
    <citation type="journal article" date="2020" name="Stud. Mycol.">
        <title>101 Dothideomycetes genomes: a test case for predicting lifestyles and emergence of pathogens.</title>
        <authorList>
            <person name="Haridas S."/>
            <person name="Albert R."/>
            <person name="Binder M."/>
            <person name="Bloem J."/>
            <person name="Labutti K."/>
            <person name="Salamov A."/>
            <person name="Andreopoulos B."/>
            <person name="Baker S."/>
            <person name="Barry K."/>
            <person name="Bills G."/>
            <person name="Bluhm B."/>
            <person name="Cannon C."/>
            <person name="Castanera R."/>
            <person name="Culley D."/>
            <person name="Daum C."/>
            <person name="Ezra D."/>
            <person name="Gonzalez J."/>
            <person name="Henrissat B."/>
            <person name="Kuo A."/>
            <person name="Liang C."/>
            <person name="Lipzen A."/>
            <person name="Lutzoni F."/>
            <person name="Magnuson J."/>
            <person name="Mondo S."/>
            <person name="Nolan M."/>
            <person name="Ohm R."/>
            <person name="Pangilinan J."/>
            <person name="Park H.-J."/>
            <person name="Ramirez L."/>
            <person name="Alfaro M."/>
            <person name="Sun H."/>
            <person name="Tritt A."/>
            <person name="Yoshinaga Y."/>
            <person name="Zwiers L.-H."/>
            <person name="Turgeon B."/>
            <person name="Goodwin S."/>
            <person name="Spatafora J."/>
            <person name="Crous P."/>
            <person name="Grigoriev I."/>
        </authorList>
    </citation>
    <scope>NUCLEOTIDE SEQUENCE</scope>
    <source>
        <strain evidence="2">ATCC 36951</strain>
    </source>
</reference>
<proteinExistence type="predicted"/>
<dbReference type="OrthoDB" id="3919924at2759"/>
<dbReference type="Gene3D" id="1.20.1280.50">
    <property type="match status" value="1"/>
</dbReference>
<feature type="domain" description="F-box" evidence="1">
    <location>
        <begin position="44"/>
        <end position="90"/>
    </location>
</feature>
<sequence>MAEIPRIMAGVTNKQDRLAMLEALVDDLTVEERRAVSTFLCRKNDPLHILPIEVVIQITTYLRFEDVWRYQSVSRQWRFILSTDEVLKSAVARWYTHSAEDSARSSGTTPPRAKAIHIQALRTGLPFTTRIIEAPYKGDRGVDVVTSQVDQSFALKGHRIAYANQPFYDSPYVTVHDLISGEKSHHRTTAREHVCCITLTSTLIAYLNFQGKLYAQSLSDTSLDPTQLRLPSSSYSAFTADGDFCAIAFEASHEQYTVALYDHRQQHLKELVFPCPQLHGREDHEVAFPVAMLLNAKEETIDMFCVRMLAVDEAPRLHDVYFEHRRYSFAGDELHASHYHRTAIGPMKRQHHLPCADMHPTGDEGVYLFRASIMYAHTKDFQHSLPFNIVLCFDRRKGQLEERYFTGEILVPRTVEKGYDPDEPIDFILWKDTHIRAHPGHLEFSTENADVQASLSLDEDRYETLEANYDPRNRRFLLPTSTNSSPRDHNLFINDTFLVLVTEEFFKGTRDIYVYCFDPGLECEGFVDAGVR</sequence>
<name>A0A6A6CLK0_ZASCE</name>
<protein>
    <recommendedName>
        <fullName evidence="1">F-box domain-containing protein</fullName>
    </recommendedName>
</protein>
<evidence type="ECO:0000313" key="2">
    <source>
        <dbReference type="EMBL" id="KAF2167921.1"/>
    </source>
</evidence>
<gene>
    <name evidence="2" type="ORF">M409DRAFT_22067</name>
</gene>
<evidence type="ECO:0000259" key="1">
    <source>
        <dbReference type="PROSITE" id="PS50181"/>
    </source>
</evidence>
<dbReference type="Proteomes" id="UP000799537">
    <property type="component" value="Unassembled WGS sequence"/>
</dbReference>
<evidence type="ECO:0000313" key="3">
    <source>
        <dbReference type="Proteomes" id="UP000799537"/>
    </source>
</evidence>
<dbReference type="GeneID" id="54559443"/>
<dbReference type="RefSeq" id="XP_033668810.1">
    <property type="nucleotide sequence ID" value="XM_033806171.1"/>
</dbReference>
<dbReference type="AlphaFoldDB" id="A0A6A6CLK0"/>
<keyword evidence="3" id="KW-1185">Reference proteome</keyword>